<evidence type="ECO:0000256" key="1">
    <source>
        <dbReference type="ARBA" id="ARBA00004127"/>
    </source>
</evidence>
<sequence length="279" mass="31340">MTIFVLSSLLAILLAVAIYNSEPSSYAHRSPTYGIGYVFVYIIAAFLFSFVIIYLGRKKKLRIFKVIYSIVVAYVIFYVFLILLSIFLYNVYAIFTVSIVVAIVFFYMILFRNEWYVTDLAGFFLSVGISSIWGITFGVWAAVAFLIAFEIYDYIAVYKTRHMISLARYAVDSDLPMLFVLPENSGFTMRGLSFDNRGDGNVLMIGFGDIALPSIMVVSSAIYGISHILFFTVLPLAGGLIGMAVLYFWNRDRPAPGLPYINTGTIAGFLIAFLAFRVF</sequence>
<dbReference type="HOGENOM" id="CLU_053464_0_0_2"/>
<dbReference type="InterPro" id="IPR006639">
    <property type="entry name" value="Preselin/SPP"/>
</dbReference>
<dbReference type="eggNOG" id="arCOG04463">
    <property type="taxonomic scope" value="Archaea"/>
</dbReference>
<proteinExistence type="predicted"/>
<dbReference type="Proteomes" id="UP000001024">
    <property type="component" value="Chromosome"/>
</dbReference>
<evidence type="ECO:0000313" key="6">
    <source>
        <dbReference type="EMBL" id="CAC11210.1"/>
    </source>
</evidence>
<evidence type="ECO:0000256" key="5">
    <source>
        <dbReference type="SAM" id="Phobius"/>
    </source>
</evidence>
<name>Q9HM09_THEAC</name>
<comment type="subcellular location">
    <subcellularLocation>
        <location evidence="1">Endomembrane system</location>
        <topology evidence="1">Multi-pass membrane protein</topology>
    </subcellularLocation>
</comment>
<keyword evidence="2 5" id="KW-0812">Transmembrane</keyword>
<evidence type="ECO:0000256" key="4">
    <source>
        <dbReference type="ARBA" id="ARBA00023136"/>
    </source>
</evidence>
<evidence type="ECO:0000313" key="7">
    <source>
        <dbReference type="Proteomes" id="UP000001024"/>
    </source>
</evidence>
<dbReference type="Pfam" id="PF06550">
    <property type="entry name" value="SPP"/>
    <property type="match status" value="1"/>
</dbReference>
<dbReference type="NCBIfam" id="NF041679">
    <property type="entry name" value="IMP_arch_presen"/>
    <property type="match status" value="1"/>
</dbReference>
<dbReference type="OrthoDB" id="241093at2157"/>
<dbReference type="STRING" id="273075.gene:9571277"/>
<dbReference type="PaxDb" id="273075-Ta0062"/>
<feature type="transmembrane region" description="Helical" evidence="5">
    <location>
        <begin position="123"/>
        <end position="149"/>
    </location>
</feature>
<dbReference type="EMBL" id="AL445063">
    <property type="protein sequence ID" value="CAC11210.1"/>
    <property type="molecule type" value="Genomic_DNA"/>
</dbReference>
<feature type="transmembrane region" description="Helical" evidence="5">
    <location>
        <begin position="33"/>
        <end position="54"/>
    </location>
</feature>
<dbReference type="GO" id="GO:0042500">
    <property type="term" value="F:aspartic endopeptidase activity, intramembrane cleaving"/>
    <property type="evidence" value="ECO:0007669"/>
    <property type="project" value="InterPro"/>
</dbReference>
<dbReference type="InterPro" id="IPR010545">
    <property type="entry name" value="SPP"/>
</dbReference>
<feature type="transmembrane region" description="Helical" evidence="5">
    <location>
        <begin position="202"/>
        <end position="223"/>
    </location>
</feature>
<keyword evidence="3 5" id="KW-1133">Transmembrane helix</keyword>
<feature type="transmembrane region" description="Helical" evidence="5">
    <location>
        <begin position="260"/>
        <end position="278"/>
    </location>
</feature>
<protein>
    <submittedName>
        <fullName evidence="6">Conserved hypothetical membrane protein</fullName>
    </submittedName>
</protein>
<dbReference type="GO" id="GO:0012505">
    <property type="term" value="C:endomembrane system"/>
    <property type="evidence" value="ECO:0007669"/>
    <property type="project" value="UniProtKB-SubCell"/>
</dbReference>
<feature type="transmembrane region" description="Helical" evidence="5">
    <location>
        <begin position="228"/>
        <end position="248"/>
    </location>
</feature>
<reference evidence="6 7" key="1">
    <citation type="journal article" date="2000" name="Nature">
        <title>The genome sequence of the thermoacidophilic scavenger Thermoplasma acidophilum.</title>
        <authorList>
            <person name="Ruepp A."/>
            <person name="Graml W."/>
            <person name="Santos-Martinez M.L."/>
            <person name="Koretke K.K."/>
            <person name="Volker C."/>
            <person name="Mewes H.W."/>
            <person name="Frishman D."/>
            <person name="Stocker S."/>
            <person name="Lupas A.N."/>
            <person name="Baumeister W."/>
        </authorList>
    </citation>
    <scope>NUCLEOTIDE SEQUENCE [LARGE SCALE GENOMIC DNA]</scope>
    <source>
        <strain evidence="7">ATCC 25905 / DSM 1728 / JCM 9062 / NBRC 15155 / AMRC-C165</strain>
    </source>
</reference>
<dbReference type="KEGG" id="tac:Ta0062"/>
<feature type="transmembrane region" description="Helical" evidence="5">
    <location>
        <begin position="92"/>
        <end position="111"/>
    </location>
</feature>
<feature type="transmembrane region" description="Helical" evidence="5">
    <location>
        <begin position="66"/>
        <end position="86"/>
    </location>
</feature>
<evidence type="ECO:0000256" key="2">
    <source>
        <dbReference type="ARBA" id="ARBA00022692"/>
    </source>
</evidence>
<organism evidence="6 7">
    <name type="scientific">Thermoplasma acidophilum (strain ATCC 25905 / DSM 1728 / JCM 9062 / NBRC 15155 / AMRC-C165)</name>
    <dbReference type="NCBI Taxonomy" id="273075"/>
    <lineage>
        <taxon>Archaea</taxon>
        <taxon>Methanobacteriati</taxon>
        <taxon>Thermoplasmatota</taxon>
        <taxon>Thermoplasmata</taxon>
        <taxon>Thermoplasmatales</taxon>
        <taxon>Thermoplasmataceae</taxon>
        <taxon>Thermoplasma</taxon>
    </lineage>
</organism>
<keyword evidence="7" id="KW-1185">Reference proteome</keyword>
<keyword evidence="4 5" id="KW-0472">Membrane</keyword>
<dbReference type="MEROPS" id="A22.015"/>
<dbReference type="SMART" id="SM00730">
    <property type="entry name" value="PSN"/>
    <property type="match status" value="1"/>
</dbReference>
<evidence type="ECO:0000256" key="3">
    <source>
        <dbReference type="ARBA" id="ARBA00022989"/>
    </source>
</evidence>
<gene>
    <name evidence="6" type="ordered locus">Ta0062</name>
</gene>
<dbReference type="InParanoid" id="Q9HM09"/>
<dbReference type="AlphaFoldDB" id="Q9HM09"/>
<dbReference type="GO" id="GO:0016020">
    <property type="term" value="C:membrane"/>
    <property type="evidence" value="ECO:0007669"/>
    <property type="project" value="InterPro"/>
</dbReference>
<accession>Q9HM09</accession>
<dbReference type="EnsemblBacteria" id="CAC11210">
    <property type="protein sequence ID" value="CAC11210"/>
    <property type="gene ID" value="CAC11210"/>
</dbReference>